<keyword evidence="1" id="KW-1133">Transmembrane helix</keyword>
<keyword evidence="3" id="KW-1185">Reference proteome</keyword>
<dbReference type="RefSeq" id="WP_154797632.1">
    <property type="nucleotide sequence ID" value="NZ_CP052757.1"/>
</dbReference>
<dbReference type="OrthoDB" id="4207784at2"/>
<reference evidence="2 3" key="1">
    <citation type="journal article" date="2022" name="Int. J. Syst. Evol. Microbiol.">
        <title>Cellulosimicrobium protaetiae sp. nov., isolated from the gut of the larva of Protaetia brevitarsis seulensis.</title>
        <authorList>
            <person name="Le Han H."/>
            <person name="Nguyen T.T.H."/>
            <person name="Li Z."/>
            <person name="Shin N.R."/>
            <person name="Kim S.G."/>
        </authorList>
    </citation>
    <scope>NUCLEOTIDE SEQUENCE [LARGE SCALE GENOMIC DNA]</scope>
    <source>
        <strain evidence="2 3">BI34</strain>
    </source>
</reference>
<dbReference type="EMBL" id="CP052757">
    <property type="protein sequence ID" value="QJW35463.1"/>
    <property type="molecule type" value="Genomic_DNA"/>
</dbReference>
<accession>A0A6M5UE21</accession>
<name>A0A6M5UE21_9MICO</name>
<feature type="transmembrane region" description="Helical" evidence="1">
    <location>
        <begin position="155"/>
        <end position="179"/>
    </location>
</feature>
<protein>
    <submittedName>
        <fullName evidence="2">Uncharacterized protein</fullName>
    </submittedName>
</protein>
<dbReference type="Proteomes" id="UP000451354">
    <property type="component" value="Chromosome"/>
</dbReference>
<evidence type="ECO:0000313" key="2">
    <source>
        <dbReference type="EMBL" id="QJW35463.1"/>
    </source>
</evidence>
<gene>
    <name evidence="2" type="ORF">FIC82_003845</name>
</gene>
<evidence type="ECO:0000313" key="3">
    <source>
        <dbReference type="Proteomes" id="UP000451354"/>
    </source>
</evidence>
<keyword evidence="1" id="KW-0472">Membrane</keyword>
<dbReference type="AlphaFoldDB" id="A0A6M5UE21"/>
<sequence length="182" mass="19062">MPDAADLAAAVGQRLEQTPYRVVDLRPDGFTMVLDLADARWWGVLSASGLRESFEHVVRVTPDGRYATTDRHSELEWTVGPQGGPVPRVGARLRASSFQGRTWSFSTRTVVGGREGGTVGPVVAYAYSSATGRRIIDDAARGLGLRERMAPATKIGLVAAIFGGVVAVGGVVLAVVVGATGG</sequence>
<evidence type="ECO:0000256" key="1">
    <source>
        <dbReference type="SAM" id="Phobius"/>
    </source>
</evidence>
<keyword evidence="1" id="KW-0812">Transmembrane</keyword>
<dbReference type="KEGG" id="cprt:FIC82_003845"/>
<proteinExistence type="predicted"/>
<organism evidence="2 3">
    <name type="scientific">Cellulosimicrobium protaetiae</name>
    <dbReference type="NCBI Taxonomy" id="2587808"/>
    <lineage>
        <taxon>Bacteria</taxon>
        <taxon>Bacillati</taxon>
        <taxon>Actinomycetota</taxon>
        <taxon>Actinomycetes</taxon>
        <taxon>Micrococcales</taxon>
        <taxon>Promicromonosporaceae</taxon>
        <taxon>Cellulosimicrobium</taxon>
    </lineage>
</organism>